<proteinExistence type="predicted"/>
<keyword evidence="3" id="KW-1185">Reference proteome</keyword>
<dbReference type="EMBL" id="CCAZ020000001">
    <property type="protein sequence ID" value="CEG07336.1"/>
    <property type="molecule type" value="Genomic_DNA"/>
</dbReference>
<reference evidence="2 3" key="1">
    <citation type="journal article" date="2014" name="Genome Announc.">
        <title>Genome Sequence of Afipia felis Strain 76713, Isolated in Hospital Water Using an Amoeba Co-Culture Procedure.</title>
        <authorList>
            <person name="Benamar S."/>
            <person name="La Scola B."/>
            <person name="Croce O."/>
        </authorList>
    </citation>
    <scope>NUCLEOTIDE SEQUENCE [LARGE SCALE GENOMIC DNA]</scope>
    <source>
        <strain evidence="2 3">76713</strain>
    </source>
</reference>
<accession>A0A090MIK4</accession>
<dbReference type="PANTHER" id="PTHR34846">
    <property type="entry name" value="4-CARBOXYMUCONOLACTONE DECARBOXYLASE FAMILY PROTEIN (AFU_ORTHOLOGUE AFUA_6G11590)"/>
    <property type="match status" value="1"/>
</dbReference>
<dbReference type="SUPFAM" id="SSF69118">
    <property type="entry name" value="AhpD-like"/>
    <property type="match status" value="1"/>
</dbReference>
<dbReference type="Gene3D" id="1.20.1290.10">
    <property type="entry name" value="AhpD-like"/>
    <property type="match status" value="1"/>
</dbReference>
<dbReference type="Pfam" id="PF02627">
    <property type="entry name" value="CMD"/>
    <property type="match status" value="1"/>
</dbReference>
<comment type="caution">
    <text evidence="2">The sequence shown here is derived from an EMBL/GenBank/DDBJ whole genome shotgun (WGS) entry which is preliminary data.</text>
</comment>
<name>A0A090MIK4_AFIFE</name>
<dbReference type="RefSeq" id="WP_009337052.1">
    <property type="nucleotide sequence ID" value="NZ_CCAZ020000001.1"/>
</dbReference>
<organism evidence="2 3">
    <name type="scientific">Afipia felis</name>
    <name type="common">Cat scratch disease bacillus</name>
    <dbReference type="NCBI Taxonomy" id="1035"/>
    <lineage>
        <taxon>Bacteria</taxon>
        <taxon>Pseudomonadati</taxon>
        <taxon>Pseudomonadota</taxon>
        <taxon>Alphaproteobacteria</taxon>
        <taxon>Hyphomicrobiales</taxon>
        <taxon>Nitrobacteraceae</taxon>
        <taxon>Afipia</taxon>
    </lineage>
</organism>
<evidence type="ECO:0000313" key="2">
    <source>
        <dbReference type="EMBL" id="CEG07336.1"/>
    </source>
</evidence>
<evidence type="ECO:0000313" key="3">
    <source>
        <dbReference type="Proteomes" id="UP000035762"/>
    </source>
</evidence>
<dbReference type="AlphaFoldDB" id="A0A090MIK4"/>
<gene>
    <name evidence="2" type="ORF">BN961_00725</name>
</gene>
<dbReference type="InterPro" id="IPR029032">
    <property type="entry name" value="AhpD-like"/>
</dbReference>
<dbReference type="InterPro" id="IPR003779">
    <property type="entry name" value="CMD-like"/>
</dbReference>
<dbReference type="PANTHER" id="PTHR34846:SF10">
    <property type="entry name" value="CYTOPLASMIC PROTEIN"/>
    <property type="match status" value="1"/>
</dbReference>
<protein>
    <submittedName>
        <fullName evidence="2">Alkylhydroperoxidase AhpD family core domain protein</fullName>
    </submittedName>
</protein>
<dbReference type="OrthoDB" id="9801997at2"/>
<dbReference type="GO" id="GO:0051920">
    <property type="term" value="F:peroxiredoxin activity"/>
    <property type="evidence" value="ECO:0007669"/>
    <property type="project" value="InterPro"/>
</dbReference>
<dbReference type="STRING" id="1035.BN961_00725"/>
<dbReference type="NCBIfam" id="TIGR00778">
    <property type="entry name" value="ahpD_dom"/>
    <property type="match status" value="1"/>
</dbReference>
<evidence type="ECO:0000259" key="1">
    <source>
        <dbReference type="Pfam" id="PF02627"/>
    </source>
</evidence>
<dbReference type="Proteomes" id="UP000035762">
    <property type="component" value="Unassembled WGS sequence"/>
</dbReference>
<dbReference type="InterPro" id="IPR004675">
    <property type="entry name" value="AhpD_core"/>
</dbReference>
<sequence length="154" mass="17037">MTARLNDPYKLAPEAIKAMLALEAAIKGSTLEQSLIELVKMRASQINGCAFCLHMHSTDARKAGETEMRLYLLNAWRESSLYTPRERAALGWTDALTLIAQTGAPDADWDEVKAHFNEAEQVNLTLLIGAINSWNRFAIGLRMQHPKGDKLAAA</sequence>
<feature type="domain" description="Carboxymuconolactone decarboxylase-like" evidence="1">
    <location>
        <begin position="13"/>
        <end position="94"/>
    </location>
</feature>